<sequence length="189" mass="21692">MTEVITIRKDLAERLMRLPVSTHECVTTLTALRRTMERQKNLVRTSAKVEPILVVGELKWGCSEGDAYYVQCRDGVPAHVISTEKLVMPVAQHYRIMDAITEKHKESYQAERSNLARQRCIHFIANCLIDQHPYEMTGTDYDYESTLHDKIKALLAERDNLRSLLEEVRTDSGFANLFEPLQEKITAAV</sequence>
<evidence type="ECO:0000313" key="2">
    <source>
        <dbReference type="Proteomes" id="UP000225821"/>
    </source>
</evidence>
<accession>A0A1S5R3R5</accession>
<organism evidence="1 2">
    <name type="scientific">Pseudomonas phage pf16</name>
    <dbReference type="NCBI Taxonomy" id="1815630"/>
    <lineage>
        <taxon>Viruses</taxon>
        <taxon>Duplodnaviria</taxon>
        <taxon>Heunggongvirae</taxon>
        <taxon>Uroviricota</taxon>
        <taxon>Caudoviricetes</taxon>
        <taxon>Chakrabartyvirus</taxon>
        <taxon>Chakrabartyvirus pf16</taxon>
    </lineage>
</organism>
<dbReference type="Proteomes" id="UP000225821">
    <property type="component" value="Segment"/>
</dbReference>
<reference evidence="1 2" key="1">
    <citation type="submission" date="2016-03" db="EMBL/GenBank/DDBJ databases">
        <title>Characterisation of pf16 and phiPMW: Two novel phages infecting Pseudomonas putida PpG1.</title>
        <authorList>
            <person name="Magill D.J."/>
            <person name="Krylov V.N."/>
            <person name="Shaburova O.V."/>
            <person name="Allen C.C.R."/>
            <person name="McGrath J.W."/>
            <person name="Quinn J.P."/>
            <person name="Kulakov L.A."/>
        </authorList>
    </citation>
    <scope>NUCLEOTIDE SEQUENCE [LARGE SCALE GENOMIC DNA]</scope>
</reference>
<evidence type="ECO:0000313" key="1">
    <source>
        <dbReference type="EMBL" id="AND74944.1"/>
    </source>
</evidence>
<gene>
    <name evidence="1" type="ORF">pf16_21</name>
</gene>
<name>A0A1S5R3R5_9CAUD</name>
<keyword evidence="2" id="KW-1185">Reference proteome</keyword>
<proteinExistence type="predicted"/>
<protein>
    <submittedName>
        <fullName evidence="1">Uncharacterized protein</fullName>
    </submittedName>
</protein>
<dbReference type="EMBL" id="KU873925">
    <property type="protein sequence ID" value="AND74944.1"/>
    <property type="molecule type" value="Genomic_DNA"/>
</dbReference>